<dbReference type="InterPro" id="IPR003265">
    <property type="entry name" value="HhH-GPD_domain"/>
</dbReference>
<dbReference type="InterPro" id="IPR011257">
    <property type="entry name" value="DNA_glycosylase"/>
</dbReference>
<dbReference type="EMBL" id="JAVFKD010000004">
    <property type="protein sequence ID" value="KAK5996014.1"/>
    <property type="molecule type" value="Genomic_DNA"/>
</dbReference>
<comment type="caution">
    <text evidence="3">The sequence shown here is derived from an EMBL/GenBank/DDBJ whole genome shotgun (WGS) entry which is preliminary data.</text>
</comment>
<feature type="region of interest" description="Disordered" evidence="1">
    <location>
        <begin position="1"/>
        <end position="81"/>
    </location>
</feature>
<feature type="compositionally biased region" description="Low complexity" evidence="1">
    <location>
        <begin position="59"/>
        <end position="78"/>
    </location>
</feature>
<dbReference type="SMART" id="SM00478">
    <property type="entry name" value="ENDO3c"/>
    <property type="match status" value="1"/>
</dbReference>
<name>A0ABR0SV57_9HYPO</name>
<dbReference type="Gene3D" id="1.10.340.30">
    <property type="entry name" value="Hypothetical protein, domain 2"/>
    <property type="match status" value="1"/>
</dbReference>
<dbReference type="Gene3D" id="1.10.1670.10">
    <property type="entry name" value="Helix-hairpin-Helix base-excision DNA repair enzymes (C-terminal)"/>
    <property type="match status" value="1"/>
</dbReference>
<organism evidence="3 4">
    <name type="scientific">Cladobotryum mycophilum</name>
    <dbReference type="NCBI Taxonomy" id="491253"/>
    <lineage>
        <taxon>Eukaryota</taxon>
        <taxon>Fungi</taxon>
        <taxon>Dikarya</taxon>
        <taxon>Ascomycota</taxon>
        <taxon>Pezizomycotina</taxon>
        <taxon>Sordariomycetes</taxon>
        <taxon>Hypocreomycetidae</taxon>
        <taxon>Hypocreales</taxon>
        <taxon>Hypocreaceae</taxon>
        <taxon>Cladobotryum</taxon>
    </lineage>
</organism>
<evidence type="ECO:0000313" key="3">
    <source>
        <dbReference type="EMBL" id="KAK5996014.1"/>
    </source>
</evidence>
<dbReference type="PANTHER" id="PTHR47203">
    <property type="match status" value="1"/>
</dbReference>
<dbReference type="Pfam" id="PF00730">
    <property type="entry name" value="HhH-GPD"/>
    <property type="match status" value="1"/>
</dbReference>
<evidence type="ECO:0000313" key="4">
    <source>
        <dbReference type="Proteomes" id="UP001338125"/>
    </source>
</evidence>
<reference evidence="3 4" key="1">
    <citation type="submission" date="2024-01" db="EMBL/GenBank/DDBJ databases">
        <title>Complete genome of Cladobotryum mycophilum ATHUM6906.</title>
        <authorList>
            <person name="Christinaki A.C."/>
            <person name="Myridakis A.I."/>
            <person name="Kouvelis V.N."/>
        </authorList>
    </citation>
    <scope>NUCLEOTIDE SEQUENCE [LARGE SCALE GENOMIC DNA]</scope>
    <source>
        <strain evidence="3 4">ATHUM6906</strain>
    </source>
</reference>
<feature type="compositionally biased region" description="Basic and acidic residues" evidence="1">
    <location>
        <begin position="20"/>
        <end position="33"/>
    </location>
</feature>
<evidence type="ECO:0000256" key="1">
    <source>
        <dbReference type="SAM" id="MobiDB-lite"/>
    </source>
</evidence>
<dbReference type="Proteomes" id="UP001338125">
    <property type="component" value="Unassembled WGS sequence"/>
</dbReference>
<feature type="compositionally biased region" description="Polar residues" evidence="1">
    <location>
        <begin position="41"/>
        <end position="58"/>
    </location>
</feature>
<evidence type="ECO:0000259" key="2">
    <source>
        <dbReference type="SMART" id="SM00478"/>
    </source>
</evidence>
<proteinExistence type="predicted"/>
<gene>
    <name evidence="3" type="ORF">PT974_04437</name>
</gene>
<protein>
    <submittedName>
        <fullName evidence="3">DNA glycosylase</fullName>
    </submittedName>
</protein>
<feature type="domain" description="HhH-GPD" evidence="2">
    <location>
        <begin position="155"/>
        <end position="315"/>
    </location>
</feature>
<feature type="compositionally biased region" description="Polar residues" evidence="1">
    <location>
        <begin position="1"/>
        <end position="11"/>
    </location>
</feature>
<dbReference type="CDD" id="cd00056">
    <property type="entry name" value="ENDO3c"/>
    <property type="match status" value="1"/>
</dbReference>
<dbReference type="PANTHER" id="PTHR47203:SF1">
    <property type="entry name" value="HYPOTHETICAL BASE EXCISION DNA REPAIR PROTEIN (EUROFUNG)"/>
    <property type="match status" value="1"/>
</dbReference>
<accession>A0ABR0SV57</accession>
<keyword evidence="4" id="KW-1185">Reference proteome</keyword>
<dbReference type="SUPFAM" id="SSF48150">
    <property type="entry name" value="DNA-glycosylase"/>
    <property type="match status" value="1"/>
</dbReference>
<sequence>MAQPATKSPSLRRSARNIKRNLDGDETLRDSPKIKRKRIGSTPNTPIKQEPTAISPNKTPISPDTTTTTTSSSPQPTTKASLLQARKLKSFSTHATTSPFPSFPRPTPRECTLAHHILSSLHGARLRPETLVAPESSAGCGASSSVLDALVRTILSQNTSDKNSTRAKLSMDEVYGGSDRWDAIVSGGQPRLQRAIQSGGLSVTKSKVILSILTQVKAKYGIYSLDHLFQASNQEAMQELLSFHGVGPKTASCVLLFCLRRESFAVDTHVYRITGLLGWRPMEASREEAQAHLNARIPDEEKYGLHVLLVTHGKQCGECKAGGKNLGKCALRRAFREGRIKGKAGEEMKQEELEHIKKEDVQVG</sequence>
<dbReference type="InterPro" id="IPR023170">
    <property type="entry name" value="HhH_base_excis_C"/>
</dbReference>